<evidence type="ECO:0000259" key="2">
    <source>
        <dbReference type="PROSITE" id="PS50110"/>
    </source>
</evidence>
<evidence type="ECO:0000313" key="3">
    <source>
        <dbReference type="EMBL" id="ELR69254.1"/>
    </source>
</evidence>
<name>L8JP43_9BACT</name>
<proteinExistence type="predicted"/>
<evidence type="ECO:0000313" key="4">
    <source>
        <dbReference type="Proteomes" id="UP000011135"/>
    </source>
</evidence>
<feature type="domain" description="Response regulatory" evidence="2">
    <location>
        <begin position="6"/>
        <end position="127"/>
    </location>
</feature>
<dbReference type="STRING" id="1237149.C900_05325"/>
<gene>
    <name evidence="3" type="ORF">C900_05325</name>
</gene>
<dbReference type="Pfam" id="PF00072">
    <property type="entry name" value="Response_reg"/>
    <property type="match status" value="1"/>
</dbReference>
<comment type="caution">
    <text evidence="3">The sequence shown here is derived from an EMBL/GenBank/DDBJ whole genome shotgun (WGS) entry which is preliminary data.</text>
</comment>
<dbReference type="PROSITE" id="PS50110">
    <property type="entry name" value="RESPONSE_REGULATORY"/>
    <property type="match status" value="1"/>
</dbReference>
<protein>
    <submittedName>
        <fullName evidence="3">Response regulator</fullName>
    </submittedName>
</protein>
<accession>L8JP43</accession>
<dbReference type="GO" id="GO:0000160">
    <property type="term" value="P:phosphorelay signal transduction system"/>
    <property type="evidence" value="ECO:0007669"/>
    <property type="project" value="InterPro"/>
</dbReference>
<sequence length="129" mass="14525">MKDTPLILLVEDDDIDAFIVHTMLLKFCGNCNIIRLKNGAEATDYFKNNTNQRPSIVLLDLIMPRMDGKEFLSEMQKDGELSKLPIVILSSSSSFCDMQECEDKGVLKYFVKPLTPDISKEIIHLASVA</sequence>
<dbReference type="InterPro" id="IPR052893">
    <property type="entry name" value="TCS_response_regulator"/>
</dbReference>
<keyword evidence="1" id="KW-0597">Phosphoprotein</keyword>
<dbReference type="RefSeq" id="WP_009582415.1">
    <property type="nucleotide sequence ID" value="NZ_AMZN01000081.1"/>
</dbReference>
<dbReference type="EMBL" id="AMZN01000081">
    <property type="protein sequence ID" value="ELR69254.1"/>
    <property type="molecule type" value="Genomic_DNA"/>
</dbReference>
<keyword evidence="4" id="KW-1185">Reference proteome</keyword>
<dbReference type="PANTHER" id="PTHR44520">
    <property type="entry name" value="RESPONSE REGULATOR RCP1-RELATED"/>
    <property type="match status" value="1"/>
</dbReference>
<dbReference type="SMART" id="SM00448">
    <property type="entry name" value="REC"/>
    <property type="match status" value="1"/>
</dbReference>
<dbReference type="SUPFAM" id="SSF52172">
    <property type="entry name" value="CheY-like"/>
    <property type="match status" value="1"/>
</dbReference>
<dbReference type="OrthoDB" id="7631574at2"/>
<reference evidence="3 4" key="1">
    <citation type="submission" date="2012-12" db="EMBL/GenBank/DDBJ databases">
        <title>Genome assembly of Fulvivirga imtechensis AK7.</title>
        <authorList>
            <person name="Nupur N."/>
            <person name="Khatri I."/>
            <person name="Kumar R."/>
            <person name="Subramanian S."/>
            <person name="Pinnaka A."/>
        </authorList>
    </citation>
    <scope>NUCLEOTIDE SEQUENCE [LARGE SCALE GENOMIC DNA]</scope>
    <source>
        <strain evidence="3 4">AK7</strain>
    </source>
</reference>
<dbReference type="InterPro" id="IPR001789">
    <property type="entry name" value="Sig_transdc_resp-reg_receiver"/>
</dbReference>
<dbReference type="InterPro" id="IPR011006">
    <property type="entry name" value="CheY-like_superfamily"/>
</dbReference>
<dbReference type="eggNOG" id="COG0784">
    <property type="taxonomic scope" value="Bacteria"/>
</dbReference>
<evidence type="ECO:0000256" key="1">
    <source>
        <dbReference type="PROSITE-ProRule" id="PRU00169"/>
    </source>
</evidence>
<dbReference type="Proteomes" id="UP000011135">
    <property type="component" value="Unassembled WGS sequence"/>
</dbReference>
<dbReference type="AlphaFoldDB" id="L8JP43"/>
<dbReference type="Gene3D" id="3.40.50.2300">
    <property type="match status" value="1"/>
</dbReference>
<dbReference type="PANTHER" id="PTHR44520:SF2">
    <property type="entry name" value="RESPONSE REGULATOR RCP1"/>
    <property type="match status" value="1"/>
</dbReference>
<feature type="modified residue" description="4-aspartylphosphate" evidence="1">
    <location>
        <position position="60"/>
    </location>
</feature>
<organism evidence="3 4">
    <name type="scientific">Fulvivirga imtechensis AK7</name>
    <dbReference type="NCBI Taxonomy" id="1237149"/>
    <lineage>
        <taxon>Bacteria</taxon>
        <taxon>Pseudomonadati</taxon>
        <taxon>Bacteroidota</taxon>
        <taxon>Cytophagia</taxon>
        <taxon>Cytophagales</taxon>
        <taxon>Fulvivirgaceae</taxon>
        <taxon>Fulvivirga</taxon>
    </lineage>
</organism>